<comment type="caution">
    <text evidence="2">The sequence shown here is derived from an EMBL/GenBank/DDBJ whole genome shotgun (WGS) entry which is preliminary data.</text>
</comment>
<proteinExistence type="predicted"/>
<dbReference type="Proteomes" id="UP001341840">
    <property type="component" value="Unassembled WGS sequence"/>
</dbReference>
<gene>
    <name evidence="2" type="ORF">PIB30_025377</name>
</gene>
<organism evidence="2 3">
    <name type="scientific">Stylosanthes scabra</name>
    <dbReference type="NCBI Taxonomy" id="79078"/>
    <lineage>
        <taxon>Eukaryota</taxon>
        <taxon>Viridiplantae</taxon>
        <taxon>Streptophyta</taxon>
        <taxon>Embryophyta</taxon>
        <taxon>Tracheophyta</taxon>
        <taxon>Spermatophyta</taxon>
        <taxon>Magnoliopsida</taxon>
        <taxon>eudicotyledons</taxon>
        <taxon>Gunneridae</taxon>
        <taxon>Pentapetalae</taxon>
        <taxon>rosids</taxon>
        <taxon>fabids</taxon>
        <taxon>Fabales</taxon>
        <taxon>Fabaceae</taxon>
        <taxon>Papilionoideae</taxon>
        <taxon>50 kb inversion clade</taxon>
        <taxon>dalbergioids sensu lato</taxon>
        <taxon>Dalbergieae</taxon>
        <taxon>Pterocarpus clade</taxon>
        <taxon>Stylosanthes</taxon>
    </lineage>
</organism>
<protein>
    <submittedName>
        <fullName evidence="2">Uncharacterized protein</fullName>
    </submittedName>
</protein>
<evidence type="ECO:0000313" key="2">
    <source>
        <dbReference type="EMBL" id="MED6218286.1"/>
    </source>
</evidence>
<sequence>MMRITGAIGKPIKVDLAAKSADKERYTLDDLPHVDGAPMNDQALPVPETDSGPIFEFDHIQKRTPESKVPVEVTEST</sequence>
<evidence type="ECO:0000313" key="3">
    <source>
        <dbReference type="Proteomes" id="UP001341840"/>
    </source>
</evidence>
<feature type="region of interest" description="Disordered" evidence="1">
    <location>
        <begin position="30"/>
        <end position="51"/>
    </location>
</feature>
<name>A0ABU6Z8E3_9FABA</name>
<keyword evidence="3" id="KW-1185">Reference proteome</keyword>
<dbReference type="EMBL" id="JASCZI010271953">
    <property type="protein sequence ID" value="MED6218286.1"/>
    <property type="molecule type" value="Genomic_DNA"/>
</dbReference>
<evidence type="ECO:0000256" key="1">
    <source>
        <dbReference type="SAM" id="MobiDB-lite"/>
    </source>
</evidence>
<accession>A0ABU6Z8E3</accession>
<reference evidence="2 3" key="1">
    <citation type="journal article" date="2023" name="Plants (Basel)">
        <title>Bridging the Gap: Combining Genomics and Transcriptomics Approaches to Understand Stylosanthes scabra, an Orphan Legume from the Brazilian Caatinga.</title>
        <authorList>
            <person name="Ferreira-Neto J.R.C."/>
            <person name="da Silva M.D."/>
            <person name="Binneck E."/>
            <person name="de Melo N.F."/>
            <person name="da Silva R.H."/>
            <person name="de Melo A.L.T.M."/>
            <person name="Pandolfi V."/>
            <person name="Bustamante F.O."/>
            <person name="Brasileiro-Vidal A.C."/>
            <person name="Benko-Iseppon A.M."/>
        </authorList>
    </citation>
    <scope>NUCLEOTIDE SEQUENCE [LARGE SCALE GENOMIC DNA]</scope>
    <source>
        <tissue evidence="2">Leaves</tissue>
    </source>
</reference>